<dbReference type="EMBL" id="KB644412">
    <property type="protein sequence ID" value="EPS30590.1"/>
    <property type="molecule type" value="Genomic_DNA"/>
</dbReference>
<gene>
    <name evidence="1" type="ORF">PDE_05542</name>
</gene>
<organism evidence="1 2">
    <name type="scientific">Penicillium oxalicum (strain 114-2 / CGMCC 5302)</name>
    <name type="common">Penicillium decumbens</name>
    <dbReference type="NCBI Taxonomy" id="933388"/>
    <lineage>
        <taxon>Eukaryota</taxon>
        <taxon>Fungi</taxon>
        <taxon>Dikarya</taxon>
        <taxon>Ascomycota</taxon>
        <taxon>Pezizomycotina</taxon>
        <taxon>Eurotiomycetes</taxon>
        <taxon>Eurotiomycetidae</taxon>
        <taxon>Eurotiales</taxon>
        <taxon>Aspergillaceae</taxon>
        <taxon>Penicillium</taxon>
    </lineage>
</organism>
<dbReference type="HOGENOM" id="CLU_2513365_0_0_1"/>
<keyword evidence="2" id="KW-1185">Reference proteome</keyword>
<evidence type="ECO:0000313" key="2">
    <source>
        <dbReference type="Proteomes" id="UP000019376"/>
    </source>
</evidence>
<evidence type="ECO:0000313" key="1">
    <source>
        <dbReference type="EMBL" id="EPS30590.1"/>
    </source>
</evidence>
<reference evidence="1 2" key="1">
    <citation type="journal article" date="2013" name="PLoS ONE">
        <title>Genomic and secretomic analyses reveal unique features of the lignocellulolytic enzyme system of Penicillium decumbens.</title>
        <authorList>
            <person name="Liu G."/>
            <person name="Zhang L."/>
            <person name="Wei X."/>
            <person name="Zou G."/>
            <person name="Qin Y."/>
            <person name="Ma L."/>
            <person name="Li J."/>
            <person name="Zheng H."/>
            <person name="Wang S."/>
            <person name="Wang C."/>
            <person name="Xun L."/>
            <person name="Zhao G.-P."/>
            <person name="Zhou Z."/>
            <person name="Qu Y."/>
        </authorList>
    </citation>
    <scope>NUCLEOTIDE SEQUENCE [LARGE SCALE GENOMIC DNA]</scope>
    <source>
        <strain evidence="2">114-2 / CGMCC 5302</strain>
    </source>
</reference>
<name>S7ZIX4_PENO1</name>
<dbReference type="Proteomes" id="UP000019376">
    <property type="component" value="Unassembled WGS sequence"/>
</dbReference>
<dbReference type="AlphaFoldDB" id="S7ZIX4"/>
<sequence>MTICSLRPLLDSRLDCHHPVLLGALFLPRASSPLVSLRFSSNQVTVLDSSAAGSRCLYRLAAASFSHVICNELFVANGSVKIHDD</sequence>
<accession>S7ZIX4</accession>
<proteinExistence type="predicted"/>
<protein>
    <submittedName>
        <fullName evidence="1">Uncharacterized protein</fullName>
    </submittedName>
</protein>